<sequence>MEEDEEQPEGQAEIGPEEPENPVADERAREVKASLEKKERKRMESLILEREYSNKRNSYFKTLNADFQNDFFCQKDIREHTGCINAVQFSSTEKLLATGNLKLLEYSSQGKISGGDDLHARIWNVDELMLRKHPRPISISEKGHESNIFSLEFDLDSRFIYSGERWGLLFKHDITTKQHIYTARGNEHHGDVYSIHHHPFDIHQLVVAQAKSISFLDDRDYENPIQFVNGDEQGDFYTAEFHPETPVLVLINSEDGGPKVFDRRNPARALYESNKFTGFFRDNGIADVGFMGAKWSPSGKQYMALRRKQCPIYFDIVSQRCLTLASGSSPLVYRNAKTIKSMTFIDDYTVATGSDLWGIHVWKAPRADDDEGFVLKEREGGGQYLTVEKEVKVLRGHRSIPNQIRFSSQNQLLVSSGVENSFKLWSHRRLPWSYDVPFARRKRGEYRHTHDVELGREREMRRTLEDDLEERNLMEGRACWEDVFGGNPQTMESRETLEMFDVFVDDDDDDVDDESSDGEDFAARVFQELGFPRGRLEFLVHQGEDVLVRALNAQNAMNDSDSDREYDDDEIEEERRRMRIEAARRRVIPPLRRDWFDHDSDSDLDENDPLHRLFDHIMEHHRHESSDEEDDEEIEGDEPVVEYQAGRENDEVMEEEEQEEDEQSEEEYSDSDDVAANNDVDDVDMDDEENSEND</sequence>
<dbReference type="GeneID" id="8578267"/>
<dbReference type="HOGENOM" id="CLU_025008_0_0_1"/>
<dbReference type="InterPro" id="IPR036322">
    <property type="entry name" value="WD40_repeat_dom_sf"/>
</dbReference>
<dbReference type="WormBase" id="CBG08559">
    <property type="protein sequence ID" value="CBP16287"/>
    <property type="gene ID" value="WBGene00030324"/>
</dbReference>
<dbReference type="STRING" id="6238.A8X746"/>
<evidence type="ECO:0000313" key="7">
    <source>
        <dbReference type="WormBase" id="CBG08559"/>
    </source>
</evidence>
<keyword evidence="6" id="KW-1185">Reference proteome</keyword>
<dbReference type="FunCoup" id="A8X746">
    <property type="interactions" value="7"/>
</dbReference>
<dbReference type="OMA" id="YSGERWG"/>
<feature type="region of interest" description="Disordered" evidence="4">
    <location>
        <begin position="619"/>
        <end position="694"/>
    </location>
</feature>
<evidence type="ECO:0000256" key="4">
    <source>
        <dbReference type="SAM" id="MobiDB-lite"/>
    </source>
</evidence>
<dbReference type="GO" id="GO:0005737">
    <property type="term" value="C:cytoplasm"/>
    <property type="evidence" value="ECO:0000318"/>
    <property type="project" value="GO_Central"/>
</dbReference>
<name>A8X746_CAEBR</name>
<feature type="repeat" description="WD" evidence="3">
    <location>
        <begin position="394"/>
        <end position="426"/>
    </location>
</feature>
<accession>A8X746</accession>
<dbReference type="PANTHER" id="PTHR15574:SF43">
    <property type="entry name" value="DDB1- AND CUL4-ASSOCIATED FACTOR 5"/>
    <property type="match status" value="1"/>
</dbReference>
<dbReference type="AlphaFoldDB" id="A8X746"/>
<dbReference type="SUPFAM" id="SSF50978">
    <property type="entry name" value="WD40 repeat-like"/>
    <property type="match status" value="1"/>
</dbReference>
<evidence type="ECO:0000313" key="5">
    <source>
        <dbReference type="EMBL" id="CAP28457.2"/>
    </source>
</evidence>
<dbReference type="Proteomes" id="UP000008549">
    <property type="component" value="Unassembled WGS sequence"/>
</dbReference>
<keyword evidence="1 3" id="KW-0853">WD repeat</keyword>
<dbReference type="CTD" id="8578267"/>
<protein>
    <submittedName>
        <fullName evidence="5">Protein CBG08559</fullName>
    </submittedName>
</protein>
<dbReference type="RefSeq" id="XP_045093822.1">
    <property type="nucleotide sequence ID" value="XM_045237360.1"/>
</dbReference>
<dbReference type="InParanoid" id="A8X746"/>
<organism evidence="5 6">
    <name type="scientific">Caenorhabditis briggsae</name>
    <dbReference type="NCBI Taxonomy" id="6238"/>
    <lineage>
        <taxon>Eukaryota</taxon>
        <taxon>Metazoa</taxon>
        <taxon>Ecdysozoa</taxon>
        <taxon>Nematoda</taxon>
        <taxon>Chromadorea</taxon>
        <taxon>Rhabditida</taxon>
        <taxon>Rhabditina</taxon>
        <taxon>Rhabditomorpha</taxon>
        <taxon>Rhabditoidea</taxon>
        <taxon>Rhabditidae</taxon>
        <taxon>Peloderinae</taxon>
        <taxon>Caenorhabditis</taxon>
    </lineage>
</organism>
<dbReference type="PROSITE" id="PS50294">
    <property type="entry name" value="WD_REPEATS_REGION"/>
    <property type="match status" value="1"/>
</dbReference>
<evidence type="ECO:0000313" key="6">
    <source>
        <dbReference type="Proteomes" id="UP000008549"/>
    </source>
</evidence>
<feature type="compositionally biased region" description="Acidic residues" evidence="4">
    <location>
        <begin position="626"/>
        <end position="640"/>
    </location>
</feature>
<dbReference type="KEGG" id="cbr:CBG_08559"/>
<reference evidence="5 6" key="2">
    <citation type="journal article" date="2011" name="PLoS Genet.">
        <title>Caenorhabditis briggsae recombinant inbred line genotypes reveal inter-strain incompatibility and the evolution of recombination.</title>
        <authorList>
            <person name="Ross J.A."/>
            <person name="Koboldt D.C."/>
            <person name="Staisch J.E."/>
            <person name="Chamberlin H.M."/>
            <person name="Gupta B.P."/>
            <person name="Miller R.D."/>
            <person name="Baird S.E."/>
            <person name="Haag E.S."/>
        </authorList>
    </citation>
    <scope>NUCLEOTIDE SEQUENCE [LARGE SCALE GENOMIC DNA]</scope>
    <source>
        <strain evidence="5 6">AF16</strain>
    </source>
</reference>
<evidence type="ECO:0000256" key="2">
    <source>
        <dbReference type="ARBA" id="ARBA00022737"/>
    </source>
</evidence>
<dbReference type="InterPro" id="IPR015943">
    <property type="entry name" value="WD40/YVTN_repeat-like_dom_sf"/>
</dbReference>
<feature type="compositionally biased region" description="Basic and acidic residues" evidence="4">
    <location>
        <begin position="24"/>
        <end position="36"/>
    </location>
</feature>
<dbReference type="Pfam" id="PF00400">
    <property type="entry name" value="WD40"/>
    <property type="match status" value="2"/>
</dbReference>
<feature type="compositionally biased region" description="Acidic residues" evidence="4">
    <location>
        <begin position="651"/>
        <end position="694"/>
    </location>
</feature>
<dbReference type="EMBL" id="HE601197">
    <property type="protein sequence ID" value="CAP28457.2"/>
    <property type="molecule type" value="Genomic_DNA"/>
</dbReference>
<dbReference type="Gene3D" id="2.130.10.10">
    <property type="entry name" value="YVTN repeat-like/Quinoprotein amine dehydrogenase"/>
    <property type="match status" value="2"/>
</dbReference>
<dbReference type="InterPro" id="IPR001680">
    <property type="entry name" value="WD40_rpt"/>
</dbReference>
<proteinExistence type="predicted"/>
<dbReference type="PROSITE" id="PS50082">
    <property type="entry name" value="WD_REPEATS_2"/>
    <property type="match status" value="1"/>
</dbReference>
<reference evidence="5 6" key="1">
    <citation type="journal article" date="2003" name="PLoS Biol.">
        <title>The genome sequence of Caenorhabditis briggsae: a platform for comparative genomics.</title>
        <authorList>
            <person name="Stein L.D."/>
            <person name="Bao Z."/>
            <person name="Blasiar D."/>
            <person name="Blumenthal T."/>
            <person name="Brent M.R."/>
            <person name="Chen N."/>
            <person name="Chinwalla A."/>
            <person name="Clarke L."/>
            <person name="Clee C."/>
            <person name="Coghlan A."/>
            <person name="Coulson A."/>
            <person name="D'Eustachio P."/>
            <person name="Fitch D.H."/>
            <person name="Fulton L.A."/>
            <person name="Fulton R.E."/>
            <person name="Griffiths-Jones S."/>
            <person name="Harris T.W."/>
            <person name="Hillier L.W."/>
            <person name="Kamath R."/>
            <person name="Kuwabara P.E."/>
            <person name="Mardis E.R."/>
            <person name="Marra M.A."/>
            <person name="Miner T.L."/>
            <person name="Minx P."/>
            <person name="Mullikin J.C."/>
            <person name="Plumb R.W."/>
            <person name="Rogers J."/>
            <person name="Schein J.E."/>
            <person name="Sohrmann M."/>
            <person name="Spieth J."/>
            <person name="Stajich J.E."/>
            <person name="Wei C."/>
            <person name="Willey D."/>
            <person name="Wilson R.K."/>
            <person name="Durbin R."/>
            <person name="Waterston R.H."/>
        </authorList>
    </citation>
    <scope>NUCLEOTIDE SEQUENCE [LARGE SCALE GENOMIC DNA]</scope>
    <source>
        <strain evidence="5 6">AF16</strain>
    </source>
</reference>
<evidence type="ECO:0000256" key="1">
    <source>
        <dbReference type="ARBA" id="ARBA00022574"/>
    </source>
</evidence>
<dbReference type="SMART" id="SM00320">
    <property type="entry name" value="WD40"/>
    <property type="match status" value="4"/>
</dbReference>
<dbReference type="GO" id="GO:0045717">
    <property type="term" value="P:negative regulation of fatty acid biosynthetic process"/>
    <property type="evidence" value="ECO:0000318"/>
    <property type="project" value="GO_Central"/>
</dbReference>
<gene>
    <name evidence="5 7" type="ORF">CBG08559</name>
    <name evidence="5" type="ORF">CBG_08559</name>
</gene>
<feature type="region of interest" description="Disordered" evidence="4">
    <location>
        <begin position="1"/>
        <end position="36"/>
    </location>
</feature>
<dbReference type="GO" id="GO:0080008">
    <property type="term" value="C:Cul4-RING E3 ubiquitin ligase complex"/>
    <property type="evidence" value="ECO:0000318"/>
    <property type="project" value="GO_Central"/>
</dbReference>
<dbReference type="InterPro" id="IPR045151">
    <property type="entry name" value="DCAF8"/>
</dbReference>
<evidence type="ECO:0000256" key="3">
    <source>
        <dbReference type="PROSITE-ProRule" id="PRU00221"/>
    </source>
</evidence>
<keyword evidence="2" id="KW-0677">Repeat</keyword>
<dbReference type="eggNOG" id="KOG4227">
    <property type="taxonomic scope" value="Eukaryota"/>
</dbReference>
<dbReference type="PANTHER" id="PTHR15574">
    <property type="entry name" value="WD REPEAT DOMAIN-CONTAINING FAMILY"/>
    <property type="match status" value="1"/>
</dbReference>